<dbReference type="FunFam" id="3.30.160.60:FF:000080">
    <property type="entry name" value="IKAROS family zinc finger 4"/>
    <property type="match status" value="1"/>
</dbReference>
<keyword evidence="2" id="KW-0479">Metal-binding</keyword>
<feature type="domain" description="C2H2-type" evidence="13">
    <location>
        <begin position="157"/>
        <end position="184"/>
    </location>
</feature>
<dbReference type="FunFam" id="3.30.160.60:FF:000073">
    <property type="entry name" value="IKAROS family zinc finger 1"/>
    <property type="match status" value="1"/>
</dbReference>
<keyword evidence="3" id="KW-0677">Repeat</keyword>
<accession>A0A2P1EPY0</accession>
<dbReference type="GO" id="GO:0000978">
    <property type="term" value="F:RNA polymerase II cis-regulatory region sequence-specific DNA binding"/>
    <property type="evidence" value="ECO:0007669"/>
    <property type="project" value="TreeGrafter"/>
</dbReference>
<dbReference type="PROSITE" id="PS00028">
    <property type="entry name" value="ZINC_FINGER_C2H2_1"/>
    <property type="match status" value="4"/>
</dbReference>
<keyword evidence="7" id="KW-0238">DNA-binding</keyword>
<dbReference type="GO" id="GO:0008270">
    <property type="term" value="F:zinc ion binding"/>
    <property type="evidence" value="ECO:0007669"/>
    <property type="project" value="UniProtKB-KW"/>
</dbReference>
<feature type="domain" description="C2H2-type" evidence="13">
    <location>
        <begin position="213"/>
        <end position="236"/>
    </location>
</feature>
<evidence type="ECO:0000256" key="8">
    <source>
        <dbReference type="ARBA" id="ARBA00023163"/>
    </source>
</evidence>
<comment type="subcellular location">
    <subcellularLocation>
        <location evidence="1">Nucleus</location>
    </subcellularLocation>
</comment>
<feature type="region of interest" description="Disordered" evidence="12">
    <location>
        <begin position="341"/>
        <end position="374"/>
    </location>
</feature>
<dbReference type="EMBL" id="KY825175">
    <property type="protein sequence ID" value="AVM18372.1"/>
    <property type="molecule type" value="mRNA"/>
</dbReference>
<evidence type="ECO:0000256" key="1">
    <source>
        <dbReference type="ARBA" id="ARBA00004123"/>
    </source>
</evidence>
<dbReference type="FunFam" id="3.30.160.60:FF:000525">
    <property type="entry name" value="IKAROS family zinc finger 1"/>
    <property type="match status" value="1"/>
</dbReference>
<dbReference type="AlphaFoldDB" id="A0A2P1EPY0"/>
<evidence type="ECO:0000256" key="12">
    <source>
        <dbReference type="SAM" id="MobiDB-lite"/>
    </source>
</evidence>
<evidence type="ECO:0000256" key="7">
    <source>
        <dbReference type="ARBA" id="ARBA00023125"/>
    </source>
</evidence>
<keyword evidence="4 11" id="KW-0863">Zinc-finger</keyword>
<feature type="region of interest" description="Disordered" evidence="12">
    <location>
        <begin position="110"/>
        <end position="155"/>
    </location>
</feature>
<dbReference type="GO" id="GO:0005634">
    <property type="term" value="C:nucleus"/>
    <property type="evidence" value="ECO:0007669"/>
    <property type="project" value="UniProtKB-SubCell"/>
</dbReference>
<dbReference type="Pfam" id="PF00096">
    <property type="entry name" value="zf-C2H2"/>
    <property type="match status" value="3"/>
</dbReference>
<feature type="domain" description="C2H2-type" evidence="13">
    <location>
        <begin position="185"/>
        <end position="212"/>
    </location>
</feature>
<dbReference type="InterPro" id="IPR036236">
    <property type="entry name" value="Znf_C2H2_sf"/>
</dbReference>
<name>A0A2P1EPY0_ORENI</name>
<evidence type="ECO:0000256" key="5">
    <source>
        <dbReference type="ARBA" id="ARBA00022833"/>
    </source>
</evidence>
<keyword evidence="6" id="KW-0805">Transcription regulation</keyword>
<keyword evidence="8" id="KW-0804">Transcription</keyword>
<dbReference type="InterPro" id="IPR013087">
    <property type="entry name" value="Znf_C2H2_type"/>
</dbReference>
<dbReference type="SMART" id="SM00355">
    <property type="entry name" value="ZnF_C2H2"/>
    <property type="match status" value="5"/>
</dbReference>
<keyword evidence="9" id="KW-0539">Nucleus</keyword>
<evidence type="ECO:0000256" key="9">
    <source>
        <dbReference type="ARBA" id="ARBA00023242"/>
    </source>
</evidence>
<dbReference type="GO" id="GO:0006357">
    <property type="term" value="P:regulation of transcription by RNA polymerase II"/>
    <property type="evidence" value="ECO:0007669"/>
    <property type="project" value="TreeGrafter"/>
</dbReference>
<dbReference type="GO" id="GO:0003700">
    <property type="term" value="F:DNA-binding transcription factor activity"/>
    <property type="evidence" value="ECO:0007669"/>
    <property type="project" value="TreeGrafter"/>
</dbReference>
<dbReference type="FunFam" id="3.30.160.60:FF:000372">
    <property type="entry name" value="IKAROS family zinc finger 4"/>
    <property type="match status" value="1"/>
</dbReference>
<proteinExistence type="evidence at transcript level"/>
<evidence type="ECO:0000256" key="4">
    <source>
        <dbReference type="ARBA" id="ARBA00022771"/>
    </source>
</evidence>
<sequence>MAASNGLLGVSFYWHGTKQVPGVRWLDSPLQTVDKSKQNASAELRDIVMLGWNEEVQWRGEGLRAQLHGAAAALRPSAHGAGESWKNFILQTQGIAEYLHRMETEEAQEIAQMPDRDSPPANEASEEAEEPMAVPEDLSAGSTQQQNNRGDKGERPFQCTQCGASFTQKGNLLRHIKLHSGEKPFKCHLCSYACRRRDALTGHLRTHSVGKPHKCAYCGRSYKQRSSLEEHKERCHNYLQCMGLQNTIYTGDKRLSDLSYDGGAGELIQPHVIDQAINSAISYLGAESLRPLVQTSPASSSDVGLSSIYPLHKPATDAHAGTGLSAKDSAAENLLLLSNSKSASSEKDGSPSHSGQDSTDTESNNEDRPTGAAPGLIYLTNHITQGVRNGVLPLVKEEQQRQFDAIRAGMEMASEGFKVVTADGEQVRAYRCEHCRVLFLDHVMYTIHMGCHGFRDPFECNLCGHRSQDRYEFSSHITRGEHRY</sequence>
<evidence type="ECO:0000256" key="2">
    <source>
        <dbReference type="ARBA" id="ARBA00022723"/>
    </source>
</evidence>
<reference evidence="14" key="1">
    <citation type="submission" date="2017-03" db="EMBL/GenBank/DDBJ databases">
        <title>1 (bases 1 to 2395).</title>
        <authorList>
            <person name="Kunping C."/>
        </authorList>
    </citation>
    <scope>NUCLEOTIDE SEQUENCE</scope>
</reference>
<dbReference type="PANTHER" id="PTHR24404:SF36">
    <property type="entry name" value="DNA-BINDING PROTEIN IKAROS"/>
    <property type="match status" value="1"/>
</dbReference>
<evidence type="ECO:0000256" key="3">
    <source>
        <dbReference type="ARBA" id="ARBA00022737"/>
    </source>
</evidence>
<dbReference type="InterPro" id="IPR050589">
    <property type="entry name" value="Ikaros_C2H2-ZF"/>
</dbReference>
<evidence type="ECO:0000256" key="11">
    <source>
        <dbReference type="PROSITE-ProRule" id="PRU00042"/>
    </source>
</evidence>
<dbReference type="SUPFAM" id="SSF57667">
    <property type="entry name" value="beta-beta-alpha zinc fingers"/>
    <property type="match status" value="3"/>
</dbReference>
<evidence type="ECO:0000256" key="6">
    <source>
        <dbReference type="ARBA" id="ARBA00023015"/>
    </source>
</evidence>
<dbReference type="Gene3D" id="3.30.160.60">
    <property type="entry name" value="Classic Zinc Finger"/>
    <property type="match status" value="4"/>
</dbReference>
<comment type="similarity">
    <text evidence="10">Belongs to the Ikaros C2H2-type zinc-finger protein family.</text>
</comment>
<evidence type="ECO:0000256" key="10">
    <source>
        <dbReference type="ARBA" id="ARBA00038390"/>
    </source>
</evidence>
<evidence type="ECO:0000259" key="13">
    <source>
        <dbReference type="PROSITE" id="PS50157"/>
    </source>
</evidence>
<keyword evidence="5" id="KW-0862">Zinc</keyword>
<protein>
    <submittedName>
        <fullName evidence="14">Ikaros variant 6</fullName>
    </submittedName>
</protein>
<dbReference type="PROSITE" id="PS50157">
    <property type="entry name" value="ZINC_FINGER_C2H2_2"/>
    <property type="match status" value="3"/>
</dbReference>
<dbReference type="PANTHER" id="PTHR24404">
    <property type="entry name" value="ZINC FINGER PROTEIN"/>
    <property type="match status" value="1"/>
</dbReference>
<evidence type="ECO:0000313" key="14">
    <source>
        <dbReference type="EMBL" id="AVM18372.1"/>
    </source>
</evidence>
<organism evidence="14">
    <name type="scientific">Oreochromis niloticus</name>
    <name type="common">Nile tilapia</name>
    <name type="synonym">Tilapia nilotica</name>
    <dbReference type="NCBI Taxonomy" id="8128"/>
    <lineage>
        <taxon>Eukaryota</taxon>
        <taxon>Metazoa</taxon>
        <taxon>Chordata</taxon>
        <taxon>Craniata</taxon>
        <taxon>Vertebrata</taxon>
        <taxon>Euteleostomi</taxon>
        <taxon>Actinopterygii</taxon>
        <taxon>Neopterygii</taxon>
        <taxon>Teleostei</taxon>
        <taxon>Neoteleostei</taxon>
        <taxon>Acanthomorphata</taxon>
        <taxon>Ovalentaria</taxon>
        <taxon>Cichlomorphae</taxon>
        <taxon>Cichliformes</taxon>
        <taxon>Cichlidae</taxon>
        <taxon>African cichlids</taxon>
        <taxon>Pseudocrenilabrinae</taxon>
        <taxon>Oreochromini</taxon>
        <taxon>Oreochromis</taxon>
    </lineage>
</organism>